<dbReference type="PANTHER" id="PTHR38775">
    <property type="entry name" value="INNER MEMBRANE PROTEIN-RELATED"/>
    <property type="match status" value="1"/>
</dbReference>
<sequence length="84" mass="9565">MHLLSFAKGALAMFWLLALANLFVPLGEAWFWPLSLAAAAVLLAHIGEVLLFRRRLQSRPQPWLERLQVLLFGVLHIQGLPPRR</sequence>
<keyword evidence="1" id="KW-0472">Membrane</keyword>
<feature type="transmembrane region" description="Helical" evidence="1">
    <location>
        <begin position="30"/>
        <end position="51"/>
    </location>
</feature>
<keyword evidence="3" id="KW-1185">Reference proteome</keyword>
<dbReference type="Pfam" id="PF06611">
    <property type="entry name" value="DUF1145"/>
    <property type="match status" value="1"/>
</dbReference>
<evidence type="ECO:0000313" key="3">
    <source>
        <dbReference type="Proteomes" id="UP000429555"/>
    </source>
</evidence>
<evidence type="ECO:0000313" key="2">
    <source>
        <dbReference type="EMBL" id="MVW76511.1"/>
    </source>
</evidence>
<dbReference type="Proteomes" id="UP000429555">
    <property type="component" value="Unassembled WGS sequence"/>
</dbReference>
<reference evidence="2 3" key="1">
    <citation type="submission" date="2019-11" db="EMBL/GenBank/DDBJ databases">
        <title>Pseudomonas flavidum sp. nov., isolated from Baiyang Lake.</title>
        <authorList>
            <person name="Zhao Y."/>
        </authorList>
    </citation>
    <scope>NUCLEOTIDE SEQUENCE [LARGE SCALE GENOMIC DNA]</scope>
    <source>
        <strain evidence="3">R-22-3 w-18</strain>
    </source>
</reference>
<proteinExistence type="predicted"/>
<comment type="caution">
    <text evidence="2">The sequence shown here is derived from an EMBL/GenBank/DDBJ whole genome shotgun (WGS) entry which is preliminary data.</text>
</comment>
<keyword evidence="1" id="KW-0812">Transmembrane</keyword>
<dbReference type="AlphaFoldDB" id="A0A6I4KXQ7"/>
<protein>
    <submittedName>
        <fullName evidence="2">DUF1145 domain-containing protein</fullName>
    </submittedName>
</protein>
<dbReference type="InterPro" id="IPR009525">
    <property type="entry name" value="DUF1145"/>
</dbReference>
<accession>A0A6I4KXQ7</accession>
<keyword evidence="1" id="KW-1133">Transmembrane helix</keyword>
<organism evidence="2 3">
    <name type="scientific">Pseudomonas xionganensis</name>
    <dbReference type="NCBI Taxonomy" id="2654845"/>
    <lineage>
        <taxon>Bacteria</taxon>
        <taxon>Pseudomonadati</taxon>
        <taxon>Pseudomonadota</taxon>
        <taxon>Gammaproteobacteria</taxon>
        <taxon>Pseudomonadales</taxon>
        <taxon>Pseudomonadaceae</taxon>
        <taxon>Pseudomonas</taxon>
    </lineage>
</organism>
<evidence type="ECO:0000256" key="1">
    <source>
        <dbReference type="SAM" id="Phobius"/>
    </source>
</evidence>
<gene>
    <name evidence="2" type="ORF">GJV18_14415</name>
</gene>
<name>A0A6I4KXQ7_9PSED</name>
<dbReference type="PANTHER" id="PTHR38775:SF1">
    <property type="entry name" value="INNER MEMBRANE PROTEIN"/>
    <property type="match status" value="1"/>
</dbReference>
<dbReference type="RefSeq" id="WP_160346776.1">
    <property type="nucleotide sequence ID" value="NZ_WKJZ01000002.1"/>
</dbReference>
<dbReference type="EMBL" id="WKJZ01000002">
    <property type="protein sequence ID" value="MVW76511.1"/>
    <property type="molecule type" value="Genomic_DNA"/>
</dbReference>